<protein>
    <recommendedName>
        <fullName evidence="6">Major facilitator superfamily (MFS) profile domain-containing protein</fullName>
    </recommendedName>
</protein>
<name>A0A2M7BS18_9BACT</name>
<evidence type="ECO:0000313" key="8">
    <source>
        <dbReference type="Proteomes" id="UP000230119"/>
    </source>
</evidence>
<dbReference type="Proteomes" id="UP000230119">
    <property type="component" value="Unassembled WGS sequence"/>
</dbReference>
<feature type="transmembrane region" description="Helical" evidence="5">
    <location>
        <begin position="161"/>
        <end position="180"/>
    </location>
</feature>
<dbReference type="InterPro" id="IPR020846">
    <property type="entry name" value="MFS_dom"/>
</dbReference>
<dbReference type="InterPro" id="IPR011701">
    <property type="entry name" value="MFS"/>
</dbReference>
<feature type="transmembrane region" description="Helical" evidence="5">
    <location>
        <begin position="136"/>
        <end position="155"/>
    </location>
</feature>
<evidence type="ECO:0000256" key="1">
    <source>
        <dbReference type="ARBA" id="ARBA00004141"/>
    </source>
</evidence>
<dbReference type="AlphaFoldDB" id="A0A2M7BS18"/>
<keyword evidence="2 5" id="KW-0812">Transmembrane</keyword>
<organism evidence="7 8">
    <name type="scientific">Candidatus Roizmanbacteria bacterium CG03_land_8_20_14_0_80_39_12</name>
    <dbReference type="NCBI Taxonomy" id="1974847"/>
    <lineage>
        <taxon>Bacteria</taxon>
        <taxon>Candidatus Roizmaniibacteriota</taxon>
    </lineage>
</organism>
<gene>
    <name evidence="7" type="ORF">COS52_03755</name>
</gene>
<comment type="caution">
    <text evidence="7">The sequence shown here is derived from an EMBL/GenBank/DDBJ whole genome shotgun (WGS) entry which is preliminary data.</text>
</comment>
<accession>A0A2M7BS18</accession>
<dbReference type="PANTHER" id="PTHR23530:SF1">
    <property type="entry name" value="PERMEASE, MAJOR FACILITATOR SUPERFAMILY-RELATED"/>
    <property type="match status" value="1"/>
</dbReference>
<dbReference type="EMBL" id="PEVA01000161">
    <property type="protein sequence ID" value="PIV08237.1"/>
    <property type="molecule type" value="Genomic_DNA"/>
</dbReference>
<dbReference type="PANTHER" id="PTHR23530">
    <property type="entry name" value="TRANSPORT PROTEIN-RELATED"/>
    <property type="match status" value="1"/>
</dbReference>
<dbReference type="GO" id="GO:0022857">
    <property type="term" value="F:transmembrane transporter activity"/>
    <property type="evidence" value="ECO:0007669"/>
    <property type="project" value="InterPro"/>
</dbReference>
<feature type="transmembrane region" description="Helical" evidence="5">
    <location>
        <begin position="360"/>
        <end position="378"/>
    </location>
</feature>
<evidence type="ECO:0000256" key="3">
    <source>
        <dbReference type="ARBA" id="ARBA00022989"/>
    </source>
</evidence>
<feature type="transmembrane region" description="Helical" evidence="5">
    <location>
        <begin position="21"/>
        <end position="47"/>
    </location>
</feature>
<dbReference type="GO" id="GO:0016020">
    <property type="term" value="C:membrane"/>
    <property type="evidence" value="ECO:0007669"/>
    <property type="project" value="UniProtKB-SubCell"/>
</dbReference>
<evidence type="ECO:0000256" key="2">
    <source>
        <dbReference type="ARBA" id="ARBA00022692"/>
    </source>
</evidence>
<reference evidence="8" key="1">
    <citation type="submission" date="2017-09" db="EMBL/GenBank/DDBJ databases">
        <title>Depth-based differentiation of microbial function through sediment-hosted aquifers and enrichment of novel symbionts in the deep terrestrial subsurface.</title>
        <authorList>
            <person name="Probst A.J."/>
            <person name="Ladd B."/>
            <person name="Jarett J.K."/>
            <person name="Geller-Mcgrath D.E."/>
            <person name="Sieber C.M.K."/>
            <person name="Emerson J.B."/>
            <person name="Anantharaman K."/>
            <person name="Thomas B.C."/>
            <person name="Malmstrom R."/>
            <person name="Stieglmeier M."/>
            <person name="Klingl A."/>
            <person name="Woyke T."/>
            <person name="Ryan C.M."/>
            <person name="Banfield J.F."/>
        </authorList>
    </citation>
    <scope>NUCLEOTIDE SEQUENCE [LARGE SCALE GENOMIC DNA]</scope>
</reference>
<comment type="subcellular location">
    <subcellularLocation>
        <location evidence="1">Membrane</location>
        <topology evidence="1">Multi-pass membrane protein</topology>
    </subcellularLocation>
</comment>
<feature type="transmembrane region" description="Helical" evidence="5">
    <location>
        <begin position="331"/>
        <end position="354"/>
    </location>
</feature>
<feature type="domain" description="Major facilitator superfamily (MFS) profile" evidence="6">
    <location>
        <begin position="1"/>
        <end position="385"/>
    </location>
</feature>
<evidence type="ECO:0000256" key="5">
    <source>
        <dbReference type="SAM" id="Phobius"/>
    </source>
</evidence>
<evidence type="ECO:0000259" key="6">
    <source>
        <dbReference type="PROSITE" id="PS50850"/>
    </source>
</evidence>
<dbReference type="InterPro" id="IPR005829">
    <property type="entry name" value="Sugar_transporter_CS"/>
</dbReference>
<feature type="transmembrane region" description="Helical" evidence="5">
    <location>
        <begin position="299"/>
        <end position="319"/>
    </location>
</feature>
<dbReference type="InterPro" id="IPR053160">
    <property type="entry name" value="MFS_DHA3_Transporter"/>
</dbReference>
<keyword evidence="3 5" id="KW-1133">Transmembrane helix</keyword>
<dbReference type="Gene3D" id="1.20.1250.20">
    <property type="entry name" value="MFS general substrate transporter like domains"/>
    <property type="match status" value="1"/>
</dbReference>
<evidence type="ECO:0000313" key="7">
    <source>
        <dbReference type="EMBL" id="PIV08237.1"/>
    </source>
</evidence>
<dbReference type="PROSITE" id="PS00216">
    <property type="entry name" value="SUGAR_TRANSPORT_1"/>
    <property type="match status" value="1"/>
</dbReference>
<feature type="transmembrane region" description="Helical" evidence="5">
    <location>
        <begin position="71"/>
        <end position="94"/>
    </location>
</feature>
<proteinExistence type="predicted"/>
<evidence type="ECO:0000256" key="4">
    <source>
        <dbReference type="ARBA" id="ARBA00023136"/>
    </source>
</evidence>
<feature type="transmembrane region" description="Helical" evidence="5">
    <location>
        <begin position="241"/>
        <end position="262"/>
    </location>
</feature>
<dbReference type="SUPFAM" id="SSF103473">
    <property type="entry name" value="MFS general substrate transporter"/>
    <property type="match status" value="1"/>
</dbReference>
<dbReference type="InterPro" id="IPR036259">
    <property type="entry name" value="MFS_trans_sf"/>
</dbReference>
<dbReference type="PROSITE" id="PS50850">
    <property type="entry name" value="MFS"/>
    <property type="match status" value="1"/>
</dbReference>
<dbReference type="Pfam" id="PF07690">
    <property type="entry name" value="MFS_1"/>
    <property type="match status" value="1"/>
</dbReference>
<keyword evidence="4 5" id="KW-0472">Membrane</keyword>
<sequence length="391" mass="42906">MGSQKNIKLLAWFNFFTDFKLYSAIAILYFVHVTGSLALGMSIYSIASISDALFEVPTGILSDMVGRKNTIVLGSIASVAYALCYALGGSYLMLALGAVFQGLSVAFYSGNNDALLHDSLKESGNEKKFHTYLGKLSSLFQLALALGAVIGSFLANNSFIIVMWISVIPQIICFFISLLISEPHIHLEKSTNIYAHMKEALLLFKTNKKLRLVSVAGMIGSSVGEASFQLSATFYRLLWPIWAIGIAKMFSYLGATTSFYFSGPLIDKFKEIKTILIGNVYSRAVVLIALVFPTQLSPFMMATTSIFYGSGSVAKDSLLQKEFTPHQRATIASLNSLAESLLFALFAFVLGLIGDRIGPAKALILAQFISLIAMYLYWRVFQHEKRAEALL</sequence>